<dbReference type="Proteomes" id="UP000076586">
    <property type="component" value="Unassembled WGS sequence"/>
</dbReference>
<keyword evidence="1" id="KW-0812">Transmembrane</keyword>
<protein>
    <submittedName>
        <fullName evidence="2">Uncharacterized protein</fullName>
    </submittedName>
</protein>
<proteinExistence type="predicted"/>
<evidence type="ECO:0000313" key="3">
    <source>
        <dbReference type="Proteomes" id="UP000076586"/>
    </source>
</evidence>
<dbReference type="AlphaFoldDB" id="A0A171AUL3"/>
<evidence type="ECO:0000256" key="1">
    <source>
        <dbReference type="SAM" id="Phobius"/>
    </source>
</evidence>
<sequence>MTNTSKIIKNEWFVFATFHVVLLLNSRFAVSFLSVFYENIDNSVKLVFYVAILYLIITTIFTIIAFLVYRKHKTKSSFFVLFYMILWFIFTVYGIISMIC</sequence>
<organism evidence="2 3">
    <name type="scientific">Paludibacter jiangxiensis</name>
    <dbReference type="NCBI Taxonomy" id="681398"/>
    <lineage>
        <taxon>Bacteria</taxon>
        <taxon>Pseudomonadati</taxon>
        <taxon>Bacteroidota</taxon>
        <taxon>Bacteroidia</taxon>
        <taxon>Bacteroidales</taxon>
        <taxon>Paludibacteraceae</taxon>
        <taxon>Paludibacter</taxon>
    </lineage>
</organism>
<reference evidence="3" key="2">
    <citation type="journal article" date="2017" name="Genome Announc.">
        <title>Draft genome sequence of Paludibacter jiangxiensis NM7(T), a propionate-producing fermentative bacterium.</title>
        <authorList>
            <person name="Qiu Y.-L."/>
            <person name="Tourlousse D.M."/>
            <person name="Matsuura N."/>
            <person name="Ohashi A."/>
            <person name="Sekiguchi Y."/>
        </authorList>
    </citation>
    <scope>NUCLEOTIDE SEQUENCE [LARGE SCALE GENOMIC DNA]</scope>
    <source>
        <strain evidence="3">NM7</strain>
    </source>
</reference>
<feature type="transmembrane region" description="Helical" evidence="1">
    <location>
        <begin position="46"/>
        <end position="68"/>
    </location>
</feature>
<evidence type="ECO:0000313" key="2">
    <source>
        <dbReference type="EMBL" id="GAT64296.1"/>
    </source>
</evidence>
<feature type="transmembrane region" description="Helical" evidence="1">
    <location>
        <begin position="80"/>
        <end position="99"/>
    </location>
</feature>
<dbReference type="EMBL" id="BDCR01000004">
    <property type="protein sequence ID" value="GAT64296.1"/>
    <property type="molecule type" value="Genomic_DNA"/>
</dbReference>
<feature type="transmembrane region" description="Helical" evidence="1">
    <location>
        <begin position="12"/>
        <end position="34"/>
    </location>
</feature>
<accession>A0A171AUL3</accession>
<comment type="caution">
    <text evidence="2">The sequence shown here is derived from an EMBL/GenBank/DDBJ whole genome shotgun (WGS) entry which is preliminary data.</text>
</comment>
<gene>
    <name evidence="2" type="ORF">PJIAN_4846</name>
</gene>
<keyword evidence="1" id="KW-0472">Membrane</keyword>
<keyword evidence="1" id="KW-1133">Transmembrane helix</keyword>
<reference evidence="3" key="1">
    <citation type="submission" date="2016-04" db="EMBL/GenBank/DDBJ databases">
        <title>Draft genome sequence of Paludibacter jiangxiensis strain NM7.</title>
        <authorList>
            <person name="Qiu Y."/>
            <person name="Matsuura N."/>
            <person name="Ohashi A."/>
            <person name="Tourlousse M.D."/>
            <person name="Sekiguchi Y."/>
        </authorList>
    </citation>
    <scope>NUCLEOTIDE SEQUENCE [LARGE SCALE GENOMIC DNA]</scope>
    <source>
        <strain evidence="3">NM7</strain>
    </source>
</reference>
<name>A0A171AUL3_9BACT</name>
<dbReference type="STRING" id="681398.PJIAN_4846"/>
<keyword evidence="3" id="KW-1185">Reference proteome</keyword>